<dbReference type="InterPro" id="IPR011545">
    <property type="entry name" value="DEAD/DEAH_box_helicase_dom"/>
</dbReference>
<dbReference type="Proteomes" id="UP000835052">
    <property type="component" value="Unassembled WGS sequence"/>
</dbReference>
<dbReference type="EMBL" id="CAJGYM010000004">
    <property type="protein sequence ID" value="CAD6186302.1"/>
    <property type="molecule type" value="Genomic_DNA"/>
</dbReference>
<comment type="function">
    <text evidence="8">RNA helicase.</text>
</comment>
<dbReference type="GO" id="GO:0005524">
    <property type="term" value="F:ATP binding"/>
    <property type="evidence" value="ECO:0007669"/>
    <property type="project" value="UniProtKB-UniRule"/>
</dbReference>
<dbReference type="CDD" id="cd17942">
    <property type="entry name" value="DEADc_DDX18"/>
    <property type="match status" value="1"/>
</dbReference>
<dbReference type="SMART" id="SM01178">
    <property type="entry name" value="DUF4217"/>
    <property type="match status" value="1"/>
</dbReference>
<comment type="domain">
    <text evidence="8">The Q motif is unique to and characteristic of the DEAD box family of RNA helicases and controls ATP binding and hydrolysis.</text>
</comment>
<dbReference type="Pfam" id="PF13959">
    <property type="entry name" value="CTE_SPB4"/>
    <property type="match status" value="1"/>
</dbReference>
<keyword evidence="3 8" id="KW-0347">Helicase</keyword>
<dbReference type="PROSITE" id="PS51194">
    <property type="entry name" value="HELICASE_CTER"/>
    <property type="match status" value="1"/>
</dbReference>
<evidence type="ECO:0000256" key="9">
    <source>
        <dbReference type="SAM" id="MobiDB-lite"/>
    </source>
</evidence>
<dbReference type="InterPro" id="IPR001507">
    <property type="entry name" value="ZP_dom"/>
</dbReference>
<dbReference type="InterPro" id="IPR014001">
    <property type="entry name" value="Helicase_ATP-bd"/>
</dbReference>
<comment type="catalytic activity">
    <reaction evidence="7 8">
        <text>ATP + H2O = ADP + phosphate + H(+)</text>
        <dbReference type="Rhea" id="RHEA:13065"/>
        <dbReference type="ChEBI" id="CHEBI:15377"/>
        <dbReference type="ChEBI" id="CHEBI:15378"/>
        <dbReference type="ChEBI" id="CHEBI:30616"/>
        <dbReference type="ChEBI" id="CHEBI:43474"/>
        <dbReference type="ChEBI" id="CHEBI:456216"/>
        <dbReference type="EC" id="3.6.4.13"/>
    </reaction>
</comment>
<dbReference type="Pfam" id="PF25057">
    <property type="entry name" value="CUT_N"/>
    <property type="match status" value="1"/>
</dbReference>
<dbReference type="SMART" id="SM00241">
    <property type="entry name" value="ZP"/>
    <property type="match status" value="1"/>
</dbReference>
<dbReference type="SUPFAM" id="SSF52540">
    <property type="entry name" value="P-loop containing nucleoside triphosphate hydrolases"/>
    <property type="match status" value="1"/>
</dbReference>
<dbReference type="Pfam" id="PF00270">
    <property type="entry name" value="DEAD"/>
    <property type="match status" value="1"/>
</dbReference>
<dbReference type="SMART" id="SM00487">
    <property type="entry name" value="DEXDc"/>
    <property type="match status" value="1"/>
</dbReference>
<name>A0A8S1GU54_9PELO</name>
<comment type="similarity">
    <text evidence="6">Belongs to the DEAD box helicase family. DDX18/HAS1 subfamily.</text>
</comment>
<keyword evidence="4 8" id="KW-0067">ATP-binding</keyword>
<keyword evidence="14" id="KW-1185">Reference proteome</keyword>
<dbReference type="Gene3D" id="3.40.50.300">
    <property type="entry name" value="P-loop containing nucleotide triphosphate hydrolases"/>
    <property type="match status" value="2"/>
</dbReference>
<keyword evidence="1 8" id="KW-0547">Nucleotide-binding</keyword>
<keyword evidence="5 8" id="KW-0694">RNA-binding</keyword>
<gene>
    <name evidence="13" type="ORF">CAUJ_LOCUS2221</name>
</gene>
<dbReference type="OrthoDB" id="10259640at2759"/>
<evidence type="ECO:0000259" key="11">
    <source>
        <dbReference type="PROSITE" id="PS51192"/>
    </source>
</evidence>
<dbReference type="InterPro" id="IPR025313">
    <property type="entry name" value="SPB4-like_CTE"/>
</dbReference>
<reference evidence="13" key="1">
    <citation type="submission" date="2020-10" db="EMBL/GenBank/DDBJ databases">
        <authorList>
            <person name="Kikuchi T."/>
        </authorList>
    </citation>
    <scope>NUCLEOTIDE SEQUENCE</scope>
    <source>
        <strain evidence="13">NKZ352</strain>
    </source>
</reference>
<dbReference type="AlphaFoldDB" id="A0A8S1GU54"/>
<dbReference type="PANTHER" id="PTHR24031">
    <property type="entry name" value="RNA HELICASE"/>
    <property type="match status" value="1"/>
</dbReference>
<dbReference type="GO" id="GO:0043186">
    <property type="term" value="C:P granule"/>
    <property type="evidence" value="ECO:0007669"/>
    <property type="project" value="UniProtKB-ARBA"/>
</dbReference>
<dbReference type="InterPro" id="IPR001650">
    <property type="entry name" value="Helicase_C-like"/>
</dbReference>
<evidence type="ECO:0000259" key="12">
    <source>
        <dbReference type="PROSITE" id="PS51194"/>
    </source>
</evidence>
<evidence type="ECO:0000313" key="13">
    <source>
        <dbReference type="EMBL" id="CAD6186302.1"/>
    </source>
</evidence>
<comment type="caution">
    <text evidence="13">The sequence shown here is derived from an EMBL/GenBank/DDBJ whole genome shotgun (WGS) entry which is preliminary data.</text>
</comment>
<organism evidence="13 14">
    <name type="scientific">Caenorhabditis auriculariae</name>
    <dbReference type="NCBI Taxonomy" id="2777116"/>
    <lineage>
        <taxon>Eukaryota</taxon>
        <taxon>Metazoa</taxon>
        <taxon>Ecdysozoa</taxon>
        <taxon>Nematoda</taxon>
        <taxon>Chromadorea</taxon>
        <taxon>Rhabditida</taxon>
        <taxon>Rhabditina</taxon>
        <taxon>Rhabditomorpha</taxon>
        <taxon>Rhabditoidea</taxon>
        <taxon>Rhabditidae</taxon>
        <taxon>Peloderinae</taxon>
        <taxon>Caenorhabditis</taxon>
    </lineage>
</organism>
<dbReference type="GO" id="GO:0016787">
    <property type="term" value="F:hydrolase activity"/>
    <property type="evidence" value="ECO:0007669"/>
    <property type="project" value="UniProtKB-KW"/>
</dbReference>
<protein>
    <recommendedName>
        <fullName evidence="8">ATP-dependent RNA helicase</fullName>
        <ecNumber evidence="8">3.6.4.13</ecNumber>
    </recommendedName>
</protein>
<dbReference type="InterPro" id="IPR056953">
    <property type="entry name" value="CUT_N"/>
</dbReference>
<sequence length="844" mass="94497">MSEKCGSRMGLDVKKKVLKRKLDRVKQDNAQKKARNTEERKQDQQSEQGEGCEDSSEILTKTSFASLAGKINKNLLESVHKLQFKNMTDIQAKTIDPLLEGKDVIATAKTGSGKTLAFLLPAIELLHKLSWKQHNGTGVIIISPTRELSLQTYGVLSELLEGSSITYGLVMGGSNRSAERDRLAKGVSVLVATPGRLLDHLQNTEEFLVKNLKCLIIDEADRILDIGFEIEMQQILRHIPKQRQTMLFSATHTQKVDELIKLALPTDPVRIAVNEKSEVATVEGLQQGYVVCPSEKRLQLLFTFLKRNKTKKVMVFFSSCNSVKFHHELLNYIDIPCMSIHGKQKQQKRTTTFFQFCQAEMGILLCTDVAARGLDIPAVDWIVQYDPPDEPREYIHRVGRTARGNDGRGNALLVLRPEELGFLRYLRAAKVVLNEFEFSWSKVANVQTQLENLIDKNYYLNKSAKEAYKCYVRAYDSHSLKDIFDVGNLDLIAVSKSFGFSVPPFVDLPISNKPKVQVRSNLSGAGYRKKNTARFTFKQKPKKAREAFWIGKCCHSPLMIAQSAPIQMVEGQYTPDVIGMWIQLVGILLSLLQSLDAIPVPNGQLGNVEIECGEKTIEAVFLTEKAFQGRVFVVGHAEKRGCWSREIGRRTTSLVVDRNSCGVETIRTANGFKSSVRIIISFHNKFVTKVDRGYNITCFYTSSGDVVSYSLSVEPTVLRNVETVADGPQCVYEVVDSKTQRPAKVVHVGTALRHMWTCDGPNQDLFCMTVHSCKIDVGSASFQLLDEKGCTTDPVLLPRVQYINNRLSASVHSHAFQFGDQVAVEFECNVRIDLKNGTCKAPVC</sequence>
<dbReference type="PROSITE" id="PS51192">
    <property type="entry name" value="HELICASE_ATP_BIND_1"/>
    <property type="match status" value="1"/>
</dbReference>
<evidence type="ECO:0000259" key="10">
    <source>
        <dbReference type="PROSITE" id="PS51034"/>
    </source>
</evidence>
<dbReference type="PROSITE" id="PS51034">
    <property type="entry name" value="ZP_2"/>
    <property type="match status" value="1"/>
</dbReference>
<feature type="compositionally biased region" description="Basic and acidic residues" evidence="9">
    <location>
        <begin position="24"/>
        <end position="44"/>
    </location>
</feature>
<dbReference type="Pfam" id="PF00271">
    <property type="entry name" value="Helicase_C"/>
    <property type="match status" value="1"/>
</dbReference>
<dbReference type="GO" id="GO:0003724">
    <property type="term" value="F:RNA helicase activity"/>
    <property type="evidence" value="ECO:0007669"/>
    <property type="project" value="UniProtKB-EC"/>
</dbReference>
<evidence type="ECO:0000256" key="3">
    <source>
        <dbReference type="ARBA" id="ARBA00022806"/>
    </source>
</evidence>
<dbReference type="CDD" id="cd18787">
    <property type="entry name" value="SF2_C_DEAD"/>
    <property type="match status" value="1"/>
</dbReference>
<feature type="domain" description="Helicase C-terminal" evidence="12">
    <location>
        <begin position="284"/>
        <end position="454"/>
    </location>
</feature>
<feature type="region of interest" description="Disordered" evidence="9">
    <location>
        <begin position="22"/>
        <end position="55"/>
    </location>
</feature>
<dbReference type="InterPro" id="IPR057475">
    <property type="entry name" value="CUT_C"/>
</dbReference>
<accession>A0A8S1GU54</accession>
<keyword evidence="2 8" id="KW-0378">Hydrolase</keyword>
<feature type="domain" description="Helicase ATP-binding" evidence="11">
    <location>
        <begin position="95"/>
        <end position="270"/>
    </location>
</feature>
<dbReference type="GO" id="GO:0003723">
    <property type="term" value="F:RNA binding"/>
    <property type="evidence" value="ECO:0007669"/>
    <property type="project" value="UniProtKB-UniRule"/>
</dbReference>
<proteinExistence type="inferred from homology"/>
<dbReference type="EC" id="3.6.4.13" evidence="8"/>
<evidence type="ECO:0000256" key="5">
    <source>
        <dbReference type="ARBA" id="ARBA00022884"/>
    </source>
</evidence>
<evidence type="ECO:0000313" key="14">
    <source>
        <dbReference type="Proteomes" id="UP000835052"/>
    </source>
</evidence>
<dbReference type="FunFam" id="3.40.50.300:FF:000379">
    <property type="entry name" value="RNA helicase"/>
    <property type="match status" value="1"/>
</dbReference>
<dbReference type="InterPro" id="IPR027417">
    <property type="entry name" value="P-loop_NTPase"/>
</dbReference>
<evidence type="ECO:0000256" key="8">
    <source>
        <dbReference type="RuleBase" id="RU365068"/>
    </source>
</evidence>
<dbReference type="SMART" id="SM00490">
    <property type="entry name" value="HELICc"/>
    <property type="match status" value="1"/>
</dbReference>
<dbReference type="Pfam" id="PF25301">
    <property type="entry name" value="CUT_C"/>
    <property type="match status" value="1"/>
</dbReference>
<dbReference type="InterPro" id="IPR000629">
    <property type="entry name" value="RNA-helicase_DEAD-box_CS"/>
</dbReference>
<dbReference type="PROSITE" id="PS00039">
    <property type="entry name" value="DEAD_ATP_HELICASE"/>
    <property type="match status" value="1"/>
</dbReference>
<evidence type="ECO:0000256" key="2">
    <source>
        <dbReference type="ARBA" id="ARBA00022801"/>
    </source>
</evidence>
<dbReference type="InterPro" id="IPR044773">
    <property type="entry name" value="DDX18/Has1_DEADc"/>
</dbReference>
<evidence type="ECO:0000256" key="1">
    <source>
        <dbReference type="ARBA" id="ARBA00022741"/>
    </source>
</evidence>
<evidence type="ECO:0000256" key="6">
    <source>
        <dbReference type="ARBA" id="ARBA00024357"/>
    </source>
</evidence>
<evidence type="ECO:0000256" key="4">
    <source>
        <dbReference type="ARBA" id="ARBA00022840"/>
    </source>
</evidence>
<evidence type="ECO:0000256" key="7">
    <source>
        <dbReference type="ARBA" id="ARBA00047984"/>
    </source>
</evidence>
<feature type="domain" description="ZP" evidence="10">
    <location>
        <begin position="611"/>
        <end position="844"/>
    </location>
</feature>